<evidence type="ECO:0000313" key="1">
    <source>
        <dbReference type="EMBL" id="KVV40899.1"/>
    </source>
</evidence>
<keyword evidence="2" id="KW-1185">Reference proteome</keyword>
<proteinExistence type="predicted"/>
<evidence type="ECO:0000313" key="2">
    <source>
        <dbReference type="Proteomes" id="UP000062317"/>
    </source>
</evidence>
<dbReference type="AlphaFoldDB" id="A0A105V4X1"/>
<organism evidence="1 2">
    <name type="scientific">Burkholderia territorii</name>
    <dbReference type="NCBI Taxonomy" id="1503055"/>
    <lineage>
        <taxon>Bacteria</taxon>
        <taxon>Pseudomonadati</taxon>
        <taxon>Pseudomonadota</taxon>
        <taxon>Betaproteobacteria</taxon>
        <taxon>Burkholderiales</taxon>
        <taxon>Burkholderiaceae</taxon>
        <taxon>Burkholderia</taxon>
        <taxon>Burkholderia cepacia complex</taxon>
    </lineage>
</organism>
<gene>
    <name evidence="1" type="ORF">WT27_13315</name>
</gene>
<comment type="caution">
    <text evidence="1">The sequence shown here is derived from an EMBL/GenBank/DDBJ whole genome shotgun (WGS) entry which is preliminary data.</text>
</comment>
<reference evidence="1 2" key="1">
    <citation type="submission" date="2015-11" db="EMBL/GenBank/DDBJ databases">
        <title>Expanding the genomic diversity of Burkholderia species for the development of highly accurate diagnostics.</title>
        <authorList>
            <person name="Sahl J."/>
            <person name="Keim P."/>
            <person name="Wagner D."/>
        </authorList>
    </citation>
    <scope>NUCLEOTIDE SEQUENCE [LARGE SCALE GENOMIC DNA]</scope>
    <source>
        <strain evidence="1 2">MSMB1301WGS</strain>
    </source>
</reference>
<dbReference type="EMBL" id="LPEQ01000113">
    <property type="protein sequence ID" value="KVV40899.1"/>
    <property type="molecule type" value="Genomic_DNA"/>
</dbReference>
<sequence length="160" mass="17520">MGAVMDEHSNIRHYIAQLERGEVRKSDGTKFFTAEQTALIARLRDLQDENRAAYNWLRRVSEAGEQSSLPELGVSCLDKLRALLVRLGIATTPSLEEFGATLETNMLVLVRAVNQFMDDVAGTPLAPEPKPQSAALALSGDPARTQAVAKCNPLDSEQKQ</sequence>
<protein>
    <submittedName>
        <fullName evidence="1">Uncharacterized protein</fullName>
    </submittedName>
</protein>
<dbReference type="Proteomes" id="UP000062317">
    <property type="component" value="Unassembled WGS sequence"/>
</dbReference>
<name>A0A105V4X1_9BURK</name>
<accession>A0A105V4X1</accession>